<gene>
    <name evidence="3" type="ORF">GHK86_04580</name>
</gene>
<sequence>MSGSLRVASDLEVIRVDIGTGERAAAAVHERCVPSVVGIGRRPGRGTGVVVDPGVVVTNAHNLRGATTTVRFADGREATGTVAGVDGDGDLAAITVDTGGARPIDWADGDPDPAVGQVVFGLGALPEGGARLTVGTVSATGQAFRGPGGRLIPAAIEHTAPAAPGSSGGPVVDREGRLVGLNTHRLGDGFYLAVPATDDLHRRLRDLARGQSPTRPRLGVALVPPA</sequence>
<keyword evidence="4" id="KW-1185">Reference proteome</keyword>
<keyword evidence="2" id="KW-0378">Hydrolase</keyword>
<dbReference type="Pfam" id="PF13365">
    <property type="entry name" value="Trypsin_2"/>
    <property type="match status" value="1"/>
</dbReference>
<dbReference type="PANTHER" id="PTHR43343">
    <property type="entry name" value="PEPTIDASE S12"/>
    <property type="match status" value="1"/>
</dbReference>
<dbReference type="Gene3D" id="2.40.10.120">
    <property type="match status" value="1"/>
</dbReference>
<dbReference type="PRINTS" id="PR00834">
    <property type="entry name" value="PROTEASES2C"/>
</dbReference>
<keyword evidence="1" id="KW-0645">Protease</keyword>
<dbReference type="InterPro" id="IPR051201">
    <property type="entry name" value="Chloro_Bact_Ser_Proteases"/>
</dbReference>
<reference evidence="3 4" key="1">
    <citation type="submission" date="2019-11" db="EMBL/GenBank/DDBJ databases">
        <title>Acidiferrimicrobium australis gen. nov., sp. nov., an acidophilic and obligately heterotrophic, member of the Actinobacteria that catalyses dissimilatory oxido- reduction of iron isolated from metal-rich acidic water in Chile.</title>
        <authorList>
            <person name="Gonzalez D."/>
            <person name="Huber K."/>
            <person name="Hedrich S."/>
            <person name="Rojas-Villalobos C."/>
            <person name="Quatrini R."/>
            <person name="Dinamarca M.A."/>
            <person name="Schwarz A."/>
            <person name="Canales C."/>
            <person name="Nancucheo I."/>
        </authorList>
    </citation>
    <scope>NUCLEOTIDE SEQUENCE [LARGE SCALE GENOMIC DNA]</scope>
    <source>
        <strain evidence="3 4">USS-CCA1</strain>
    </source>
</reference>
<organism evidence="3 4">
    <name type="scientific">Acidiferrimicrobium australe</name>
    <dbReference type="NCBI Taxonomy" id="2664430"/>
    <lineage>
        <taxon>Bacteria</taxon>
        <taxon>Bacillati</taxon>
        <taxon>Actinomycetota</taxon>
        <taxon>Acidimicrobiia</taxon>
        <taxon>Acidimicrobiales</taxon>
        <taxon>Acidimicrobiaceae</taxon>
        <taxon>Acidiferrimicrobium</taxon>
    </lineage>
</organism>
<dbReference type="SUPFAM" id="SSF50494">
    <property type="entry name" value="Trypsin-like serine proteases"/>
    <property type="match status" value="1"/>
</dbReference>
<evidence type="ECO:0000256" key="1">
    <source>
        <dbReference type="ARBA" id="ARBA00022670"/>
    </source>
</evidence>
<proteinExistence type="predicted"/>
<dbReference type="InterPro" id="IPR009003">
    <property type="entry name" value="Peptidase_S1_PA"/>
</dbReference>
<feature type="non-terminal residue" evidence="3">
    <location>
        <position position="226"/>
    </location>
</feature>
<evidence type="ECO:0000256" key="2">
    <source>
        <dbReference type="ARBA" id="ARBA00022801"/>
    </source>
</evidence>
<dbReference type="Proteomes" id="UP000437736">
    <property type="component" value="Unassembled WGS sequence"/>
</dbReference>
<evidence type="ECO:0000313" key="4">
    <source>
        <dbReference type="Proteomes" id="UP000437736"/>
    </source>
</evidence>
<accession>A0ABW9QRB5</accession>
<dbReference type="EMBL" id="WJHE01000193">
    <property type="protein sequence ID" value="MST32001.1"/>
    <property type="molecule type" value="Genomic_DNA"/>
</dbReference>
<name>A0ABW9QRB5_9ACTN</name>
<dbReference type="PANTHER" id="PTHR43343:SF3">
    <property type="entry name" value="PROTEASE DO-LIKE 8, CHLOROPLASTIC"/>
    <property type="match status" value="1"/>
</dbReference>
<dbReference type="InterPro" id="IPR001940">
    <property type="entry name" value="Peptidase_S1C"/>
</dbReference>
<protein>
    <submittedName>
        <fullName evidence="3">Trypsin-like serine protease</fullName>
    </submittedName>
</protein>
<comment type="caution">
    <text evidence="3">The sequence shown here is derived from an EMBL/GenBank/DDBJ whole genome shotgun (WGS) entry which is preliminary data.</text>
</comment>
<evidence type="ECO:0000313" key="3">
    <source>
        <dbReference type="EMBL" id="MST32001.1"/>
    </source>
</evidence>